<feature type="domain" description="Amidase" evidence="4">
    <location>
        <begin position="65"/>
        <end position="525"/>
    </location>
</feature>
<name>A0A4U0XCL6_9PEZI</name>
<dbReference type="PANTHER" id="PTHR46072:SF2">
    <property type="entry name" value="AMIDASE (EUROFUNG)"/>
    <property type="match status" value="1"/>
</dbReference>
<evidence type="ECO:0000256" key="2">
    <source>
        <dbReference type="ARBA" id="ARBA00022801"/>
    </source>
</evidence>
<feature type="region of interest" description="Disordered" evidence="3">
    <location>
        <begin position="1403"/>
        <end position="1513"/>
    </location>
</feature>
<feature type="compositionally biased region" description="Basic and acidic residues" evidence="3">
    <location>
        <begin position="1699"/>
        <end position="1730"/>
    </location>
</feature>
<proteinExistence type="inferred from homology"/>
<evidence type="ECO:0000313" key="7">
    <source>
        <dbReference type="Proteomes" id="UP000309340"/>
    </source>
</evidence>
<feature type="compositionally biased region" description="Acidic residues" evidence="3">
    <location>
        <begin position="1922"/>
        <end position="1938"/>
    </location>
</feature>
<feature type="compositionally biased region" description="Acidic residues" evidence="3">
    <location>
        <begin position="2050"/>
        <end position="2067"/>
    </location>
</feature>
<feature type="compositionally biased region" description="Basic and acidic residues" evidence="3">
    <location>
        <begin position="1411"/>
        <end position="1424"/>
    </location>
</feature>
<reference evidence="6 7" key="1">
    <citation type="submission" date="2017-03" db="EMBL/GenBank/DDBJ databases">
        <title>Genomes of endolithic fungi from Antarctica.</title>
        <authorList>
            <person name="Coleine C."/>
            <person name="Masonjones S."/>
            <person name="Stajich J.E."/>
        </authorList>
    </citation>
    <scope>NUCLEOTIDE SEQUENCE [LARGE SCALE GENOMIC DNA]</scope>
    <source>
        <strain evidence="6 7">CCFEE 5184</strain>
    </source>
</reference>
<accession>A0A4U0XCL6</accession>
<feature type="compositionally biased region" description="Polar residues" evidence="3">
    <location>
        <begin position="1426"/>
        <end position="1437"/>
    </location>
</feature>
<dbReference type="InterPro" id="IPR023631">
    <property type="entry name" value="Amidase_dom"/>
</dbReference>
<feature type="compositionally biased region" description="Polar residues" evidence="3">
    <location>
        <begin position="1272"/>
        <end position="1298"/>
    </location>
</feature>
<feature type="compositionally biased region" description="Basic and acidic residues" evidence="3">
    <location>
        <begin position="1503"/>
        <end position="1513"/>
    </location>
</feature>
<protein>
    <submittedName>
        <fullName evidence="6">Uncharacterized protein</fullName>
    </submittedName>
</protein>
<dbReference type="Gene3D" id="3.90.1300.10">
    <property type="entry name" value="Amidase signature (AS) domain"/>
    <property type="match status" value="1"/>
</dbReference>
<dbReference type="OrthoDB" id="264795at2759"/>
<keyword evidence="7" id="KW-1185">Reference proteome</keyword>
<organism evidence="6 7">
    <name type="scientific">Friedmanniomyces simplex</name>
    <dbReference type="NCBI Taxonomy" id="329884"/>
    <lineage>
        <taxon>Eukaryota</taxon>
        <taxon>Fungi</taxon>
        <taxon>Dikarya</taxon>
        <taxon>Ascomycota</taxon>
        <taxon>Pezizomycotina</taxon>
        <taxon>Dothideomycetes</taxon>
        <taxon>Dothideomycetidae</taxon>
        <taxon>Mycosphaerellales</taxon>
        <taxon>Teratosphaeriaceae</taxon>
        <taxon>Friedmanniomyces</taxon>
    </lineage>
</organism>
<dbReference type="Gene3D" id="1.25.40.990">
    <property type="match status" value="1"/>
</dbReference>
<comment type="similarity">
    <text evidence="1">Belongs to the amidase family.</text>
</comment>
<dbReference type="STRING" id="329884.A0A4U0XCL6"/>
<dbReference type="SUPFAM" id="SSF75304">
    <property type="entry name" value="Amidase signature (AS) enzymes"/>
    <property type="match status" value="1"/>
</dbReference>
<evidence type="ECO:0000259" key="4">
    <source>
        <dbReference type="Pfam" id="PF01425"/>
    </source>
</evidence>
<dbReference type="Proteomes" id="UP000309340">
    <property type="component" value="Unassembled WGS sequence"/>
</dbReference>
<dbReference type="InterPro" id="IPR005062">
    <property type="entry name" value="SAC3/GANP/THP3_conserved"/>
</dbReference>
<evidence type="ECO:0000256" key="3">
    <source>
        <dbReference type="SAM" id="MobiDB-lite"/>
    </source>
</evidence>
<evidence type="ECO:0000259" key="5">
    <source>
        <dbReference type="Pfam" id="PF03399"/>
    </source>
</evidence>
<feature type="region of interest" description="Disordered" evidence="3">
    <location>
        <begin position="1234"/>
        <end position="1325"/>
    </location>
</feature>
<feature type="region of interest" description="Disordered" evidence="3">
    <location>
        <begin position="1180"/>
        <end position="1219"/>
    </location>
</feature>
<dbReference type="Pfam" id="PF01425">
    <property type="entry name" value="Amidase"/>
    <property type="match status" value="1"/>
</dbReference>
<feature type="compositionally biased region" description="Polar residues" evidence="3">
    <location>
        <begin position="1656"/>
        <end position="1666"/>
    </location>
</feature>
<feature type="compositionally biased region" description="Acidic residues" evidence="3">
    <location>
        <begin position="2003"/>
        <end position="2034"/>
    </location>
</feature>
<dbReference type="InterPro" id="IPR036928">
    <property type="entry name" value="AS_sf"/>
</dbReference>
<feature type="compositionally biased region" description="Polar residues" evidence="3">
    <location>
        <begin position="1682"/>
        <end position="1693"/>
    </location>
</feature>
<gene>
    <name evidence="6" type="ORF">B0A55_03798</name>
</gene>
<dbReference type="EMBL" id="NAJQ01000247">
    <property type="protein sequence ID" value="TKA73901.1"/>
    <property type="molecule type" value="Genomic_DNA"/>
</dbReference>
<evidence type="ECO:0000256" key="1">
    <source>
        <dbReference type="ARBA" id="ARBA00009199"/>
    </source>
</evidence>
<feature type="compositionally biased region" description="Acidic residues" evidence="3">
    <location>
        <begin position="1964"/>
        <end position="1974"/>
    </location>
</feature>
<feature type="compositionally biased region" description="Polar residues" evidence="3">
    <location>
        <begin position="1180"/>
        <end position="1189"/>
    </location>
</feature>
<feature type="region of interest" description="Disordered" evidence="3">
    <location>
        <begin position="1554"/>
        <end position="1795"/>
    </location>
</feature>
<feature type="compositionally biased region" description="Polar residues" evidence="3">
    <location>
        <begin position="1752"/>
        <end position="1775"/>
    </location>
</feature>
<keyword evidence="2" id="KW-0378">Hydrolase</keyword>
<feature type="region of interest" description="Disordered" evidence="3">
    <location>
        <begin position="1089"/>
        <end position="1120"/>
    </location>
</feature>
<comment type="caution">
    <text evidence="6">The sequence shown here is derived from an EMBL/GenBank/DDBJ whole genome shotgun (WGS) entry which is preliminary data.</text>
</comment>
<feature type="domain" description="SAC3/GANP/THP3 conserved" evidence="5">
    <location>
        <begin position="627"/>
        <end position="949"/>
    </location>
</feature>
<dbReference type="PANTHER" id="PTHR46072">
    <property type="entry name" value="AMIDASE-RELATED-RELATED"/>
    <property type="match status" value="1"/>
</dbReference>
<feature type="compositionally biased region" description="Polar residues" evidence="3">
    <location>
        <begin position="1246"/>
        <end position="1264"/>
    </location>
</feature>
<dbReference type="Pfam" id="PF03399">
    <property type="entry name" value="SAC3_GANP"/>
    <property type="match status" value="1"/>
</dbReference>
<feature type="region of interest" description="Disordered" evidence="3">
    <location>
        <begin position="1825"/>
        <end position="2073"/>
    </location>
</feature>
<feature type="compositionally biased region" description="Polar residues" evidence="3">
    <location>
        <begin position="1832"/>
        <end position="1867"/>
    </location>
</feature>
<sequence length="2106" mass="232461">MATTGSHNEEPVWQTTKSKKGVLQAKAIRPFLTQAASAADDAITAVANIEELATRIAKREFSVYDVVSAYVRRAAAAHQKTNCLTEVMFEDAVQRARELDNYLEQHGKPVGPLHGVVMTLKDQFNFKGYDTTLGYVGRAFSPAADDAVLVEILKGVGVVFLAKTNLPQSIMWCETENPLFGVTTHPLNPAYTPGGSTGGEGALLALQGSLIGWGTDIGGSVRIPAHMSGLYGFKPSSGRLPYHGVPVSTEGQEHVPSVVGPLARSLSSLHLVTKAVIDAAPWKLDPQTVPLPWREDAYTGVQSRPLVVGLLIDDGVVKVHPPVERIIQEVAAKLREGGHEVIDWDSTGHQECIRIMDQYYTADGGEDIKRDVSAGGEPYLPHVAALVNRAPAISVYEYWQLNRAKVAAQKAYLDKWRRLRSPNTGREVDVLLTPTMPHSAVPHRACRWVGYTKVWNFLDYTACVLPVGRVDRRVDPAKTNARVADYSPLNELDRSNWSLYDPEDMDGMPLSVQLVGQRLEEEKVLGAAQSDSSLNFPIAHLIAFRALFKYIFRSAPAKANGFHLEQGEAGAFGRIPSTGNWGDRFEALTKARERERAGAILQNLIADPDKPRSLAEAITPVGTCRDMCAEFERVQRVVQNDMWREELDPREGMQSNGKPEPDEARMVKKFRRAAAGLEEQLPSDLRPPSVLKQTCDYLFDEVVGHAPALEKVHHFVWDRTRAVRNDFSIQQLTKPEDLRIAIDCYERIARFHILSLHQLAVHPRPYDNYDAQQEREQLDRTLLSLMQYYDDSRGRVDLHNEAEFRAYCVIFQLQDPTPDMEDRAQTWPSHLVKDMRVRAALDLYAAACNTADAQGPLKPRANHLIAQQDFKRFWTLVNSKKVSYLMACVAEIYFNLVRRTTLNALLRGFRQRANVSPTDFTLDLLRDLFMFDDDEQAYTFCEAYGFSFTAREDNEEQYLDLSSVRSSDLPQPNADLPKQWRSEIVEDKRFGRTLPSIINSMTVRQAQQAGLVTEEDHEAAMEDANEVFEQPMNVTRGPFEEESSDPATDEEQSLFVPEFGKKNPTLTFPPLTNGFGAASKTAAPTATEGVSFSFGKPSGNPFDPPAAASNDLTTKPSESKLPVSKPLFNFLSAPGASPPAASESASQASKPAFDFLAAPSVPPPTKKPMFSFEPPTFDRSTSFSFSQPTADAAAKPTVLGNSGFSAPPPTGNQTKPYSFPAFQQMPAASLSVSDAHNMNDRPSFMPSETVTGQQLNREGTTSPPSHVDQSETRSPQAHFTSANITQSTTPTKTASPSISVERRNSLNKTYKPPKPSPLAHASSLEDVTVPTAEELFTRLAREVFHAGVSGFLDQYLEYTVQQAITKAQEQVRAERANAKADSFRLQVLQHRYGRRWRERVWRTKSAAKASQRRERARRGLEEARSTATSTVGGTRASSIGPDRHPPNVVGTMIERTSRSGARSAALPSEQKAASGSKRPLSSHASHAAAYRQSSHKRQTSTSHVDERGRVCKPTHADEIKADLLKRSAFLGFSASASGSALHQRSTTQTNYFRLKALGLDPNPETSEFRGTKRRRSGSVEPGWKEADKLPTPSPLGRSSWQPKATTSMPPPTSTPKKDDGDEALFARLKAARENLAKSTILLKGDVAREEELRRSLSASQSSNESPSMARARAEARWRVPQKGSTFEPTTTQEDGPAYRFRESRFVPREHYSKAVERANEIRESRSREASRPNSRFDNSGEDSFVPSEEYESQQAQGESRSQANKTPNGVASAFSSIPRWEPPPAISEPGALSSVQPQATWSFANAESQPFGMFNQPIEPKEVTAFGGVSGSWGSNNQNFTIQPSQVEQTLSNSFGPSQAFGQPSNLEDQRSSQTPPPPEAYDSTHAASEAISLLSDDENDDVQPSHMLHFAQAPLINGTAEETDDAELLDEGDDEGVPDSYQYTNSNPYASNPYAALANEYGGDTEEDGEAEHEYESAEGSYEGDGGQRARQAPNGYHDQNGYEDDEEGDGDIEDAEEYDEEEEEEEEYDEEDGHAGALPARRHHGLSNDDDESLNGLEDEDENEEGEMRNTMDPRLSVFRKEPSVNPALLAVGGTVEEAIELSD</sequence>
<dbReference type="GO" id="GO:0016787">
    <property type="term" value="F:hydrolase activity"/>
    <property type="evidence" value="ECO:0007669"/>
    <property type="project" value="UniProtKB-KW"/>
</dbReference>
<feature type="compositionally biased region" description="Polar residues" evidence="3">
    <location>
        <begin position="1942"/>
        <end position="1951"/>
    </location>
</feature>
<evidence type="ECO:0000313" key="6">
    <source>
        <dbReference type="EMBL" id="TKA73901.1"/>
    </source>
</evidence>
<feature type="compositionally biased region" description="Basic and acidic residues" evidence="3">
    <location>
        <begin position="1645"/>
        <end position="1654"/>
    </location>
</feature>